<gene>
    <name evidence="11" type="primary">POLR3C_0</name>
    <name evidence="12" type="synonym">POLR3C_1</name>
    <name evidence="12" type="ORF">FJT64_005323</name>
    <name evidence="11" type="ORF">FJT64_013500</name>
</gene>
<dbReference type="Gene3D" id="6.10.140.1450">
    <property type="match status" value="1"/>
</dbReference>
<evidence type="ECO:0000259" key="9">
    <source>
        <dbReference type="Pfam" id="PF08221"/>
    </source>
</evidence>
<comment type="similarity">
    <text evidence="2 6">Belongs to the eukaryotic RPC3/POLR3C RNA polymerase subunit family.</text>
</comment>
<keyword evidence="3 6" id="KW-0240">DNA-directed RNA polymerase</keyword>
<dbReference type="Pfam" id="PF05645">
    <property type="entry name" value="RNA_pol_Rpc82"/>
    <property type="match status" value="1"/>
</dbReference>
<dbReference type="GO" id="GO:0005666">
    <property type="term" value="C:RNA polymerase III complex"/>
    <property type="evidence" value="ECO:0007669"/>
    <property type="project" value="UniProtKB-UniRule"/>
</dbReference>
<comment type="function">
    <text evidence="6">DNA-dependent RNA polymerase catalyzes the transcription of DNA into RNA using the four ribonucleoside triphosphates as substrates. Specific core component of RNA polymerase III which synthesizes small RNAs, such as 5S rRNA and tRNAs.</text>
</comment>
<evidence type="ECO:0000313" key="11">
    <source>
        <dbReference type="EMBL" id="KAF0288131.1"/>
    </source>
</evidence>
<sequence length="534" mass="60328">MSQVLGRLCGQVAGDAFGPVVQSVVQYLFTAGSRPLPAVIVNSPYQRNEVKLALQVLLQHHMVTFSVTRTSMVEYTLHPDRVLLLLRYARFLLLIKTRFGVEQEVILDELLRQGQDSAFQLVVRVTKRINESLEEGGKRVQPSTIRDKFCELVRGHYLQRCASLAPPPDPSAPPPAEDAPPPPPVVEGVPPLVEPEGERAFMPPAQLDMGAVQRAVDGRPGRPPPDDPVRWRVNFSRLDEEFRDQLVLNSVSRTCGEPAADVMRHLMALAAQTSRPWSPECGPVALTELKDRLTRLSNSVHADAVRYCEQYVRIMSEGETPYLVRFGDAGGGQYTLNMKRVMQNFGWAVAENVVQERFGSRAGRIFRLIRSKRYIEQDKIHEWAMIPPKEAKLLTYQLHQATFVSVCDLRKPGQQVAPGRLVFLFHLDFNHLTRMLIETCYRALLNMLTSRSAEASRHQRLYDKQQRVETLLATMRQQGVDDDQIAEVEEALTEPERAELARAAAVTDRLSLAETQLDQTLFLLQTCLRYSAMK</sequence>
<dbReference type="InterPro" id="IPR008806">
    <property type="entry name" value="RNA_pol_III_Rpc82_C"/>
</dbReference>
<keyword evidence="4 6" id="KW-0804">Transcription</keyword>
<dbReference type="InterPro" id="IPR013197">
    <property type="entry name" value="RNA_pol_III_RPC82-rel_HTH"/>
</dbReference>
<feature type="domain" description="RNA polymerase III subunit RPC82-related helix-turn-helix" evidence="9">
    <location>
        <begin position="8"/>
        <end position="66"/>
    </location>
</feature>
<comment type="caution">
    <text evidence="11">The sequence shown here is derived from an EMBL/GenBank/DDBJ whole genome shotgun (WGS) entry which is preliminary data.</text>
</comment>
<dbReference type="Pfam" id="PF08221">
    <property type="entry name" value="HTH_9"/>
    <property type="match status" value="1"/>
</dbReference>
<dbReference type="Pfam" id="PF22536">
    <property type="entry name" value="WHD_POLR3C"/>
    <property type="match status" value="1"/>
</dbReference>
<evidence type="ECO:0000256" key="7">
    <source>
        <dbReference type="SAM" id="MobiDB-lite"/>
    </source>
</evidence>
<dbReference type="Gene3D" id="1.10.10.10">
    <property type="entry name" value="Winged helix-like DNA-binding domain superfamily/Winged helix DNA-binding domain"/>
    <property type="match status" value="4"/>
</dbReference>
<dbReference type="GO" id="GO:0003697">
    <property type="term" value="F:single-stranded DNA binding"/>
    <property type="evidence" value="ECO:0007669"/>
    <property type="project" value="UniProtKB-UniRule"/>
</dbReference>
<dbReference type="InterPro" id="IPR055207">
    <property type="entry name" value="POLR3C_WHD"/>
</dbReference>
<feature type="compositionally biased region" description="Pro residues" evidence="7">
    <location>
        <begin position="165"/>
        <end position="185"/>
    </location>
</feature>
<protein>
    <recommendedName>
        <fullName evidence="6">DNA-directed RNA polymerase III subunit RPC3</fullName>
        <shortName evidence="6">RNA polymerase III subunit C3</shortName>
    </recommendedName>
</protein>
<feature type="domain" description="DNA-directed RNA polymerase III subunit RPC3 winged-helix" evidence="10">
    <location>
        <begin position="351"/>
        <end position="426"/>
    </location>
</feature>
<dbReference type="Pfam" id="PF20912">
    <property type="entry name" value="RPC3_helical"/>
    <property type="match status" value="1"/>
</dbReference>
<evidence type="ECO:0000256" key="4">
    <source>
        <dbReference type="ARBA" id="ARBA00023163"/>
    </source>
</evidence>
<dbReference type="GO" id="GO:0006351">
    <property type="term" value="P:DNA-templated transcription"/>
    <property type="evidence" value="ECO:0007669"/>
    <property type="project" value="InterPro"/>
</dbReference>
<name>A0A6A4VF62_AMPAM</name>
<comment type="subunit">
    <text evidence="6">Component of the RNA polymerase III (Pol III) complex consisting of 17 subunits.</text>
</comment>
<evidence type="ECO:0000256" key="1">
    <source>
        <dbReference type="ARBA" id="ARBA00004123"/>
    </source>
</evidence>
<dbReference type="InterPro" id="IPR039748">
    <property type="entry name" value="RPC3"/>
</dbReference>
<dbReference type="EMBL" id="VIIS01001503">
    <property type="protein sequence ID" value="KAF0297247.1"/>
    <property type="molecule type" value="Genomic_DNA"/>
</dbReference>
<evidence type="ECO:0000256" key="3">
    <source>
        <dbReference type="ARBA" id="ARBA00022478"/>
    </source>
</evidence>
<dbReference type="AlphaFoldDB" id="A0A6A4VF62"/>
<reference evidence="11 13" key="1">
    <citation type="submission" date="2019-07" db="EMBL/GenBank/DDBJ databases">
        <title>Draft genome assembly of a fouling barnacle, Amphibalanus amphitrite (Darwin, 1854): The first reference genome for Thecostraca.</title>
        <authorList>
            <person name="Kim W."/>
        </authorList>
    </citation>
    <scope>NUCLEOTIDE SEQUENCE [LARGE SCALE GENOMIC DNA]</scope>
    <source>
        <strain evidence="11">SNU_AA5</strain>
        <tissue evidence="11">Soma without cirri and trophi</tissue>
    </source>
</reference>
<comment type="subcellular location">
    <subcellularLocation>
        <location evidence="1 6">Nucleus</location>
    </subcellularLocation>
</comment>
<dbReference type="Proteomes" id="UP000440578">
    <property type="component" value="Unassembled WGS sequence"/>
</dbReference>
<evidence type="ECO:0000256" key="6">
    <source>
        <dbReference type="RuleBase" id="RU367076"/>
    </source>
</evidence>
<evidence type="ECO:0000256" key="5">
    <source>
        <dbReference type="ARBA" id="ARBA00023242"/>
    </source>
</evidence>
<proteinExistence type="inferred from homology"/>
<keyword evidence="13" id="KW-1185">Reference proteome</keyword>
<feature type="region of interest" description="Disordered" evidence="7">
    <location>
        <begin position="163"/>
        <end position="185"/>
    </location>
</feature>
<dbReference type="PANTHER" id="PTHR12949">
    <property type="entry name" value="RNA POLYMERASE III DNA DIRECTED -RELATED"/>
    <property type="match status" value="1"/>
</dbReference>
<evidence type="ECO:0000259" key="10">
    <source>
        <dbReference type="Pfam" id="PF22536"/>
    </source>
</evidence>
<dbReference type="OrthoDB" id="272392at2759"/>
<organism evidence="11 13">
    <name type="scientific">Amphibalanus amphitrite</name>
    <name type="common">Striped barnacle</name>
    <name type="synonym">Balanus amphitrite</name>
    <dbReference type="NCBI Taxonomy" id="1232801"/>
    <lineage>
        <taxon>Eukaryota</taxon>
        <taxon>Metazoa</taxon>
        <taxon>Ecdysozoa</taxon>
        <taxon>Arthropoda</taxon>
        <taxon>Crustacea</taxon>
        <taxon>Multicrustacea</taxon>
        <taxon>Cirripedia</taxon>
        <taxon>Thoracica</taxon>
        <taxon>Thoracicalcarea</taxon>
        <taxon>Balanomorpha</taxon>
        <taxon>Balanoidea</taxon>
        <taxon>Balanidae</taxon>
        <taxon>Amphibalaninae</taxon>
        <taxon>Amphibalanus</taxon>
    </lineage>
</organism>
<dbReference type="EMBL" id="VIIS01002128">
    <property type="protein sequence ID" value="KAF0288131.1"/>
    <property type="molecule type" value="Genomic_DNA"/>
</dbReference>
<dbReference type="InterPro" id="IPR036388">
    <property type="entry name" value="WH-like_DNA-bd_sf"/>
</dbReference>
<evidence type="ECO:0000256" key="2">
    <source>
        <dbReference type="ARBA" id="ARBA00007206"/>
    </source>
</evidence>
<evidence type="ECO:0000259" key="8">
    <source>
        <dbReference type="Pfam" id="PF05645"/>
    </source>
</evidence>
<evidence type="ECO:0000313" key="12">
    <source>
        <dbReference type="EMBL" id="KAF0297247.1"/>
    </source>
</evidence>
<keyword evidence="5 6" id="KW-0539">Nucleus</keyword>
<evidence type="ECO:0000313" key="13">
    <source>
        <dbReference type="Proteomes" id="UP000440578"/>
    </source>
</evidence>
<accession>A0A6A4VF62</accession>
<feature type="domain" description="RNA polymerase III Rpc82 C -terminal" evidence="8">
    <location>
        <begin position="224"/>
        <end position="344"/>
    </location>
</feature>
<dbReference type="PANTHER" id="PTHR12949:SF0">
    <property type="entry name" value="DNA-DIRECTED RNA POLYMERASE III SUBUNIT RPC3"/>
    <property type="match status" value="1"/>
</dbReference>